<protein>
    <submittedName>
        <fullName evidence="3">Uncharacterized protein</fullName>
    </submittedName>
</protein>
<evidence type="ECO:0000256" key="1">
    <source>
        <dbReference type="SAM" id="MobiDB-lite"/>
    </source>
</evidence>
<comment type="caution">
    <text evidence="3">The sequence shown here is derived from an EMBL/GenBank/DDBJ whole genome shotgun (WGS) entry which is preliminary data.</text>
</comment>
<dbReference type="Proteomes" id="UP000004816">
    <property type="component" value="Unassembled WGS sequence"/>
</dbReference>
<feature type="transmembrane region" description="Helical" evidence="2">
    <location>
        <begin position="86"/>
        <end position="106"/>
    </location>
</feature>
<feature type="transmembrane region" description="Helical" evidence="2">
    <location>
        <begin position="26"/>
        <end position="46"/>
    </location>
</feature>
<organism evidence="3 4">
    <name type="scientific">Segniliparus rugosus (strain ATCC BAA-974 / DSM 45345 / CCUG 50838 / CIP 108380 / JCM 13579 / CDC 945)</name>
    <dbReference type="NCBI Taxonomy" id="679197"/>
    <lineage>
        <taxon>Bacteria</taxon>
        <taxon>Bacillati</taxon>
        <taxon>Actinomycetota</taxon>
        <taxon>Actinomycetes</taxon>
        <taxon>Mycobacteriales</taxon>
        <taxon>Segniliparaceae</taxon>
        <taxon>Segniliparus</taxon>
    </lineage>
</organism>
<keyword evidence="2" id="KW-0472">Membrane</keyword>
<dbReference type="STRING" id="679197.HMPREF9336_02066"/>
<keyword evidence="4" id="KW-1185">Reference proteome</keyword>
<reference evidence="3 4" key="1">
    <citation type="journal article" date="2011" name="Stand. Genomic Sci.">
        <title>High quality draft genome sequence of Segniliparus rugosus CDC 945(T)= (ATCC BAA-974(T)).</title>
        <authorList>
            <person name="Earl A.M."/>
            <person name="Desjardins C.A."/>
            <person name="Fitzgerald M.G."/>
            <person name="Arachchi H.M."/>
            <person name="Zeng Q."/>
            <person name="Mehta T."/>
            <person name="Griggs A."/>
            <person name="Birren B.W."/>
            <person name="Toney N.C."/>
            <person name="Carr J."/>
            <person name="Posey J."/>
            <person name="Butler W.R."/>
        </authorList>
    </citation>
    <scope>NUCLEOTIDE SEQUENCE [LARGE SCALE GENOMIC DNA]</scope>
    <source>
        <strain evidence="4">ATCC BAA-974 / DSM 45345 / CCUG 50838 / CIP 108380 / JCM 13579 / CDC 945</strain>
    </source>
</reference>
<proteinExistence type="predicted"/>
<feature type="transmembrane region" description="Helical" evidence="2">
    <location>
        <begin position="52"/>
        <end position="74"/>
    </location>
</feature>
<dbReference type="OrthoDB" id="3389565at2"/>
<evidence type="ECO:0000256" key="2">
    <source>
        <dbReference type="SAM" id="Phobius"/>
    </source>
</evidence>
<keyword evidence="2" id="KW-0812">Transmembrane</keyword>
<sequence length="205" mass="22451">MGEDEASADQEQSGTPSSRPRRTRAAGTETFLVVVGFCLLLLHNDLYYGDDFVVVLISALVLIPVALFQLARFVFKKSPPGPLRTWRTIATPAILVLTFLLVQAHAPRRLGWLISKTWFEEAAAEIAHDPGKAHGFPRLLGLYWVESAAVNPPSDAVYFHTGYGVLDTAAFVRIEEGTQPDMGSVGACHPLDESWQVCTNDLNGE</sequence>
<dbReference type="RefSeq" id="WP_007470093.1">
    <property type="nucleotide sequence ID" value="NZ_KI391953.1"/>
</dbReference>
<evidence type="ECO:0000313" key="3">
    <source>
        <dbReference type="EMBL" id="EFV13077.1"/>
    </source>
</evidence>
<keyword evidence="2" id="KW-1133">Transmembrane helix</keyword>
<gene>
    <name evidence="3" type="ORF">HMPREF9336_02066</name>
</gene>
<accession>E5XRE4</accession>
<name>E5XRE4_SEGRC</name>
<dbReference type="HOGENOM" id="CLU_1336747_0_0_11"/>
<dbReference type="AlphaFoldDB" id="E5XRE4"/>
<feature type="region of interest" description="Disordered" evidence="1">
    <location>
        <begin position="1"/>
        <end position="23"/>
    </location>
</feature>
<dbReference type="EMBL" id="ACZI02000002">
    <property type="protein sequence ID" value="EFV13077.1"/>
    <property type="molecule type" value="Genomic_DNA"/>
</dbReference>
<evidence type="ECO:0000313" key="4">
    <source>
        <dbReference type="Proteomes" id="UP000004816"/>
    </source>
</evidence>